<name>A0A016RVH9_9BILA</name>
<dbReference type="OrthoDB" id="203724at2759"/>
<dbReference type="InterPro" id="IPR058541">
    <property type="entry name" value="Ig_TPPC8_1st"/>
</dbReference>
<comment type="caution">
    <text evidence="2">The sequence shown here is derived from an EMBL/GenBank/DDBJ whole genome shotgun (WGS) entry which is preliminary data.</text>
</comment>
<dbReference type="PANTHER" id="PTHR12975">
    <property type="entry name" value="TRANSPORT PROTEIN TRAPP"/>
    <property type="match status" value="1"/>
</dbReference>
<proteinExistence type="predicted"/>
<dbReference type="Pfam" id="PF24545">
    <property type="entry name" value="Ig_TPPC8_1st"/>
    <property type="match status" value="1"/>
</dbReference>
<evidence type="ECO:0000313" key="3">
    <source>
        <dbReference type="Proteomes" id="UP000024635"/>
    </source>
</evidence>
<dbReference type="Pfam" id="PF12739">
    <property type="entry name" value="TRAPPC-Trs85"/>
    <property type="match status" value="2"/>
</dbReference>
<reference evidence="3" key="1">
    <citation type="journal article" date="2015" name="Nat. Genet.">
        <title>The genome and transcriptome of the zoonotic hookworm Ancylostoma ceylanicum identify infection-specific gene families.</title>
        <authorList>
            <person name="Schwarz E.M."/>
            <person name="Hu Y."/>
            <person name="Antoshechkin I."/>
            <person name="Miller M.M."/>
            <person name="Sternberg P.W."/>
            <person name="Aroian R.V."/>
        </authorList>
    </citation>
    <scope>NUCLEOTIDE SEQUENCE</scope>
    <source>
        <strain evidence="3">HY135</strain>
    </source>
</reference>
<dbReference type="AlphaFoldDB" id="A0A016RVH9"/>
<evidence type="ECO:0000313" key="2">
    <source>
        <dbReference type="EMBL" id="EYB82343.1"/>
    </source>
</evidence>
<gene>
    <name evidence="2" type="primary">Acey_s0362.g3516</name>
    <name evidence="2" type="synonym">Acey-F46F11.9</name>
    <name evidence="2" type="ORF">Y032_0362g3516</name>
</gene>
<dbReference type="EMBL" id="JARK01001698">
    <property type="protein sequence ID" value="EYB82343.1"/>
    <property type="molecule type" value="Genomic_DNA"/>
</dbReference>
<dbReference type="PANTHER" id="PTHR12975:SF6">
    <property type="entry name" value="TRAFFICKING PROTEIN PARTICLE COMPLEX SUBUNIT 8"/>
    <property type="match status" value="1"/>
</dbReference>
<evidence type="ECO:0000259" key="1">
    <source>
        <dbReference type="Pfam" id="PF24545"/>
    </source>
</evidence>
<sequence>MLSYSQRNISFQHSSVDSKVLTPSHCAPPKWTSPNTLKHYFLLHDIAGDDEARSTAVFNEMCSTYGVDSCQMLRVGESAPPDELPDVWRDADEEDVVLNSGLRRALQHATAAAMAQQTLERKPNAASSVSTISPSYAMVQSSGVSATEINGFPGSAQLPSKRNRIISSTDRETLSNVTQKFLKDCLSIPYATIVEYSRPLSVFLVTLFNRCAPSCALFLSGIAPPIVPHVERLMRTLFEQLAARRGLIGKSLTSGMKKWFGGGSGGNLANLSAISFPPESLEMQSRRLADLAFMFGLFSFAYSQYRSVKKDFEHGQAWLHHAAATEMAAMALYFSDSSISPKHFPRHYFDVALENQLNYSGKYTSVMRCALNAAHVLGNLTMVKEAAALLSSVSTLDNDMCVAVTQAHASRYFEEAKMTRKAAFYRVLAGNRFMKAGLKQNALECYRLALHKYINTSWDSVEDHLSAILSTDTTDRKLAVECACRLLRESDLQTDVNHAAFVDNFVETLSRFKAGGEADPVLLPVPLIDVRSVRVICGERPEPGDVPVNNGVPWIDIERAAFHTLAGSSSAFRPTHLVSDSETDNQRVRSTPPGERFRVDFTLRNPLKTSLTVQNVRLGLTDIHMKEGCENEQPFAGEEVIPMLTFQPEESKTVVLWVRPSAYLLGFRVESVLLQIASSSGVCVSGFLSINLRGKRLNKNPKQMKSVVYAADERLRANVAPKRWPLLDFRVTRKNQPQIFCGQAVTLTVDVENIGQELVTGLCVATDGVDCVSAETLDGRGGRNAITPGYAPTCSAVRTFNIGNVSIPVGEQMRLSVTVRAPPSCHSTANVGLLFFYRGENQTYREWRTVVTLDPIPLFEASASILDETHGIAAINMKNVMLASDAALARCEVIRIRLVAQRVDDRGHWSEIDTSTFSLQSMRVGPVHLDCEQSCNLCVCISVRKNCDLESENVGGPCWYLGPMPADCPSWPPALPCSRNESDEVLSSDEDYFHFAIFWKASVVNNEGHVSSIVGETFLVDPLSTARLRISGKSALSKSAAEDAGKGNRVRDTNPESPSLIISCRSIKPIIHDFEKNRLCQVPLELSVSNADDLKRTATITLRYTPKVHEAVSSLTQLPPENRQQLWIDREVVKATLVNGECRLFRFTISVSQPSVYDTAGLQLNLEAVFDDGEIRNFKVPNTLAVVSSF</sequence>
<organism evidence="2 3">
    <name type="scientific">Ancylostoma ceylanicum</name>
    <dbReference type="NCBI Taxonomy" id="53326"/>
    <lineage>
        <taxon>Eukaryota</taxon>
        <taxon>Metazoa</taxon>
        <taxon>Ecdysozoa</taxon>
        <taxon>Nematoda</taxon>
        <taxon>Chromadorea</taxon>
        <taxon>Rhabditida</taxon>
        <taxon>Rhabditina</taxon>
        <taxon>Rhabditomorpha</taxon>
        <taxon>Strongyloidea</taxon>
        <taxon>Ancylostomatidae</taxon>
        <taxon>Ancylostomatinae</taxon>
        <taxon>Ancylostoma</taxon>
    </lineage>
</organism>
<dbReference type="Proteomes" id="UP000024635">
    <property type="component" value="Unassembled WGS sequence"/>
</dbReference>
<keyword evidence="3" id="KW-1185">Reference proteome</keyword>
<accession>A0A016RVH9</accession>
<dbReference type="GO" id="GO:1990072">
    <property type="term" value="C:TRAPPIII protein complex"/>
    <property type="evidence" value="ECO:0007669"/>
    <property type="project" value="TreeGrafter"/>
</dbReference>
<protein>
    <recommendedName>
        <fullName evidence="1">TPPC8 first Ig-like domain-containing protein</fullName>
    </recommendedName>
</protein>
<feature type="domain" description="TPPC8 first Ig-like" evidence="1">
    <location>
        <begin position="553"/>
        <end position="732"/>
    </location>
</feature>
<dbReference type="STRING" id="53326.A0A016RVH9"/>
<dbReference type="InterPro" id="IPR024420">
    <property type="entry name" value="TRAPP_III_complex_Trs85"/>
</dbReference>